<dbReference type="EMBL" id="CAJVPM010004264">
    <property type="protein sequence ID" value="CAG8511213.1"/>
    <property type="molecule type" value="Genomic_DNA"/>
</dbReference>
<accession>A0ACA9L4U3</accession>
<gene>
    <name evidence="1" type="ORF">SCALOS_LOCUS3667</name>
</gene>
<proteinExistence type="predicted"/>
<reference evidence="1" key="1">
    <citation type="submission" date="2021-06" db="EMBL/GenBank/DDBJ databases">
        <authorList>
            <person name="Kallberg Y."/>
            <person name="Tangrot J."/>
            <person name="Rosling A."/>
        </authorList>
    </citation>
    <scope>NUCLEOTIDE SEQUENCE</scope>
    <source>
        <strain evidence="1">AU212A</strain>
    </source>
</reference>
<name>A0ACA9L4U3_9GLOM</name>
<organism evidence="1 2">
    <name type="scientific">Scutellospora calospora</name>
    <dbReference type="NCBI Taxonomy" id="85575"/>
    <lineage>
        <taxon>Eukaryota</taxon>
        <taxon>Fungi</taxon>
        <taxon>Fungi incertae sedis</taxon>
        <taxon>Mucoromycota</taxon>
        <taxon>Glomeromycotina</taxon>
        <taxon>Glomeromycetes</taxon>
        <taxon>Diversisporales</taxon>
        <taxon>Gigasporaceae</taxon>
        <taxon>Scutellospora</taxon>
    </lineage>
</organism>
<keyword evidence="2" id="KW-1185">Reference proteome</keyword>
<protein>
    <submittedName>
        <fullName evidence="1">2187_t:CDS:1</fullName>
    </submittedName>
</protein>
<evidence type="ECO:0000313" key="1">
    <source>
        <dbReference type="EMBL" id="CAG8511213.1"/>
    </source>
</evidence>
<sequence>VRGKATFVRYRIYSKNKNTLIFDIQNLRVTIDNNKLSTIETSTTTIYYQEHLLTKSVAENQPLTISNLEIQEQALTVTSSSATNIEIKSIDTDQDIILIETNKNNSADNSIFITNILKISKNKSKKKEQNYTK</sequence>
<feature type="non-terminal residue" evidence="1">
    <location>
        <position position="1"/>
    </location>
</feature>
<evidence type="ECO:0000313" key="2">
    <source>
        <dbReference type="Proteomes" id="UP000789860"/>
    </source>
</evidence>
<comment type="caution">
    <text evidence="1">The sequence shown here is derived from an EMBL/GenBank/DDBJ whole genome shotgun (WGS) entry which is preliminary data.</text>
</comment>
<dbReference type="Proteomes" id="UP000789860">
    <property type="component" value="Unassembled WGS sequence"/>
</dbReference>